<comment type="caution">
    <text evidence="5">The sequence shown here is derived from an EMBL/GenBank/DDBJ whole genome shotgun (WGS) entry which is preliminary data.</text>
</comment>
<evidence type="ECO:0000256" key="1">
    <source>
        <dbReference type="ARBA" id="ARBA00022676"/>
    </source>
</evidence>
<dbReference type="InterPro" id="IPR049625">
    <property type="entry name" value="Glyco_transf_61_cat"/>
</dbReference>
<dbReference type="EMBL" id="WBXO01000011">
    <property type="protein sequence ID" value="KAB2951557.1"/>
    <property type="molecule type" value="Genomic_DNA"/>
</dbReference>
<evidence type="ECO:0000259" key="4">
    <source>
        <dbReference type="Pfam" id="PF04577"/>
    </source>
</evidence>
<dbReference type="InterPro" id="IPR007657">
    <property type="entry name" value="Glycosyltransferase_61"/>
</dbReference>
<dbReference type="Pfam" id="PF04577">
    <property type="entry name" value="Glyco_transf_61"/>
    <property type="match status" value="1"/>
</dbReference>
<evidence type="ECO:0000313" key="6">
    <source>
        <dbReference type="Proteomes" id="UP000468766"/>
    </source>
</evidence>
<name>A0A6I0EWM7_9FIRM</name>
<keyword evidence="3" id="KW-0325">Glycoprotein</keyword>
<dbReference type="AlphaFoldDB" id="A0A6I0EWM7"/>
<gene>
    <name evidence="5" type="ORF">F9B85_12195</name>
</gene>
<sequence>MMSRKTGASYYHRTWDYLEDNSRESVKDLTEYQIIYPSKQERTKEVYSWEKESAVAQIPQALIWGKHGAVIAPNGKLIWDLSYEWFNKPEEHPFFYRDSNQKPQYVDAALAMLTHPISHNYFHWLFEVLPRLDLIRQSRCQVDQYVVTKVQQPYQQESLSLLAIDQKDMVYTEPELYWQVRKVIAPTFLTGPSHWACQYLRHAFLPLLDLKSSRKNRIFIRRNNYRKIINEEEVYGLLKKKGFQAVLLEKLSFLDQVRLFAEAEAVVGTHGAGLSNLVFCSKGCKVVELFPASYVWKHFEYISVCLDLDYKGLIGPAQECDRQYKSWGLNNFDHLTVPVKELEAMLVELKL</sequence>
<keyword evidence="1" id="KW-0328">Glycosyltransferase</keyword>
<dbReference type="Proteomes" id="UP000468766">
    <property type="component" value="Unassembled WGS sequence"/>
</dbReference>
<evidence type="ECO:0000313" key="5">
    <source>
        <dbReference type="EMBL" id="KAB2951557.1"/>
    </source>
</evidence>
<dbReference type="PANTHER" id="PTHR20961">
    <property type="entry name" value="GLYCOSYLTRANSFERASE"/>
    <property type="match status" value="1"/>
</dbReference>
<feature type="domain" description="Glycosyltransferase 61 catalytic" evidence="4">
    <location>
        <begin position="121"/>
        <end position="287"/>
    </location>
</feature>
<dbReference type="GO" id="GO:0016757">
    <property type="term" value="F:glycosyltransferase activity"/>
    <property type="evidence" value="ECO:0007669"/>
    <property type="project" value="UniProtKB-KW"/>
</dbReference>
<protein>
    <submittedName>
        <fullName evidence="5">Glycosyltransferase family 61 protein</fullName>
    </submittedName>
</protein>
<organism evidence="5 6">
    <name type="scientific">Heliorestis acidaminivorans</name>
    <dbReference type="NCBI Taxonomy" id="553427"/>
    <lineage>
        <taxon>Bacteria</taxon>
        <taxon>Bacillati</taxon>
        <taxon>Bacillota</taxon>
        <taxon>Clostridia</taxon>
        <taxon>Eubacteriales</taxon>
        <taxon>Heliobacteriaceae</taxon>
        <taxon>Heliorestis</taxon>
    </lineage>
</organism>
<evidence type="ECO:0000256" key="2">
    <source>
        <dbReference type="ARBA" id="ARBA00022679"/>
    </source>
</evidence>
<keyword evidence="6" id="KW-1185">Reference proteome</keyword>
<dbReference type="RefSeq" id="WP_151621331.1">
    <property type="nucleotide sequence ID" value="NZ_WBXO01000011.1"/>
</dbReference>
<accession>A0A6I0EWM7</accession>
<proteinExistence type="predicted"/>
<dbReference type="OrthoDB" id="1883336at2"/>
<reference evidence="5 6" key="1">
    <citation type="submission" date="2019-10" db="EMBL/GenBank/DDBJ databases">
        <title>Whole-genome sequence of the extremophile Heliorestis acidaminivorans DSM 24790.</title>
        <authorList>
            <person name="Kyndt J.A."/>
            <person name="Meyer T.E."/>
        </authorList>
    </citation>
    <scope>NUCLEOTIDE SEQUENCE [LARGE SCALE GENOMIC DNA]</scope>
    <source>
        <strain evidence="5 6">DSM 24790</strain>
    </source>
</reference>
<evidence type="ECO:0000256" key="3">
    <source>
        <dbReference type="ARBA" id="ARBA00023180"/>
    </source>
</evidence>
<keyword evidence="2 5" id="KW-0808">Transferase</keyword>